<keyword evidence="3" id="KW-1185">Reference proteome</keyword>
<evidence type="ECO:0000313" key="3">
    <source>
        <dbReference type="Proteomes" id="UP000007587"/>
    </source>
</evidence>
<evidence type="ECO:0000256" key="1">
    <source>
        <dbReference type="SAM" id="Phobius"/>
    </source>
</evidence>
<evidence type="ECO:0000313" key="2">
    <source>
        <dbReference type="EMBL" id="AFE04060.1"/>
    </source>
</evidence>
<gene>
    <name evidence="2" type="ordered locus">COCOR_01437</name>
</gene>
<accession>H8MV88</accession>
<keyword evidence="1" id="KW-0472">Membrane</keyword>
<keyword evidence="1" id="KW-1133">Transmembrane helix</keyword>
<dbReference type="HOGENOM" id="CLU_1052570_0_0_7"/>
<dbReference type="RefSeq" id="WP_014394288.1">
    <property type="nucleotide sequence ID" value="NC_017030.1"/>
</dbReference>
<proteinExistence type="predicted"/>
<name>H8MV88_CORCM</name>
<dbReference type="KEGG" id="ccx:COCOR_01437"/>
<dbReference type="EMBL" id="CP003389">
    <property type="protein sequence ID" value="AFE04060.1"/>
    <property type="molecule type" value="Genomic_DNA"/>
</dbReference>
<dbReference type="STRING" id="1144275.COCOR_01437"/>
<organism evidence="2 3">
    <name type="scientific">Corallococcus coralloides (strain ATCC 25202 / DSM 2259 / NBRC 100086 / M2)</name>
    <name type="common">Myxococcus coralloides</name>
    <dbReference type="NCBI Taxonomy" id="1144275"/>
    <lineage>
        <taxon>Bacteria</taxon>
        <taxon>Pseudomonadati</taxon>
        <taxon>Myxococcota</taxon>
        <taxon>Myxococcia</taxon>
        <taxon>Myxococcales</taxon>
        <taxon>Cystobacterineae</taxon>
        <taxon>Myxococcaceae</taxon>
        <taxon>Corallococcus</taxon>
    </lineage>
</organism>
<dbReference type="InParanoid" id="H8MV88"/>
<keyword evidence="1" id="KW-0812">Transmembrane</keyword>
<reference evidence="2 3" key="1">
    <citation type="journal article" date="2012" name="J. Bacteriol.">
        <title>Complete Genome Sequence of the Fruiting Myxobacterium Corallococcus coralloides DSM 2259.</title>
        <authorList>
            <person name="Huntley S."/>
            <person name="Zhang Y."/>
            <person name="Treuner-Lange A."/>
            <person name="Kneip S."/>
            <person name="Sensen C.W."/>
            <person name="Sogaard-Andersen L."/>
        </authorList>
    </citation>
    <scope>NUCLEOTIDE SEQUENCE [LARGE SCALE GENOMIC DNA]</scope>
    <source>
        <strain evidence="3">ATCC 25202 / DSM 2259 / NBRC 100086 / M2</strain>
    </source>
</reference>
<dbReference type="AlphaFoldDB" id="H8MV88"/>
<sequence>MDWSSVLGSALIGAVAGGVMGLLGRVLKAGKNVSVALVTVAALSSSMGWRAYQQRRPVDYDSMVEALIANESSGGLDRYLRQWALATKDHPEIRQWFEVTPTMTRQERQQQSIQLAQAGLRRLSDRVLIQRAEALSQIVDLADEKDCAAFGRGNVTDAGLNRIFSLMDDETLGRISVIAASALAAELRQSPLSRQAMTTDVAQAFVEISIRVGDQDTQRLASNLQRMNTLADEEACWTTRVLYKQIATLRGRNQDALALALVSN</sequence>
<dbReference type="OrthoDB" id="5512404at2"/>
<protein>
    <submittedName>
        <fullName evidence="2">Uncharacterized protein</fullName>
    </submittedName>
</protein>
<feature type="transmembrane region" description="Helical" evidence="1">
    <location>
        <begin position="6"/>
        <end position="26"/>
    </location>
</feature>
<feature type="transmembrane region" description="Helical" evidence="1">
    <location>
        <begin position="33"/>
        <end position="52"/>
    </location>
</feature>
<dbReference type="Proteomes" id="UP000007587">
    <property type="component" value="Chromosome"/>
</dbReference>
<reference evidence="3" key="2">
    <citation type="submission" date="2012-03" db="EMBL/GenBank/DDBJ databases">
        <title>Genome sequence of the fruiting myxobacterium Corallococcus coralloides DSM 2259.</title>
        <authorList>
            <person name="Huntley S."/>
            <person name="Zhang Y."/>
            <person name="Treuner-Lange A."/>
            <person name="Sensen C.W."/>
            <person name="Sogaard-Andersen L."/>
        </authorList>
    </citation>
    <scope>NUCLEOTIDE SEQUENCE [LARGE SCALE GENOMIC DNA]</scope>
    <source>
        <strain evidence="3">ATCC 25202 / DSM 2259 / NBRC 100086 / M2</strain>
    </source>
</reference>